<proteinExistence type="predicted"/>
<keyword evidence="2" id="KW-1185">Reference proteome</keyword>
<dbReference type="AlphaFoldDB" id="I1C471"/>
<protein>
    <submittedName>
        <fullName evidence="1">Uncharacterized protein</fullName>
    </submittedName>
</protein>
<reference evidence="1 2" key="1">
    <citation type="journal article" date="2009" name="PLoS Genet.">
        <title>Genomic analysis of the basal lineage fungus Rhizopus oryzae reveals a whole-genome duplication.</title>
        <authorList>
            <person name="Ma L.-J."/>
            <person name="Ibrahim A.S."/>
            <person name="Skory C."/>
            <person name="Grabherr M.G."/>
            <person name="Burger G."/>
            <person name="Butler M."/>
            <person name="Elias M."/>
            <person name="Idnurm A."/>
            <person name="Lang B.F."/>
            <person name="Sone T."/>
            <person name="Abe A."/>
            <person name="Calvo S.E."/>
            <person name="Corrochano L.M."/>
            <person name="Engels R."/>
            <person name="Fu J."/>
            <person name="Hansberg W."/>
            <person name="Kim J.-M."/>
            <person name="Kodira C.D."/>
            <person name="Koehrsen M.J."/>
            <person name="Liu B."/>
            <person name="Miranda-Saavedra D."/>
            <person name="O'Leary S."/>
            <person name="Ortiz-Castellanos L."/>
            <person name="Poulter R."/>
            <person name="Rodriguez-Romero J."/>
            <person name="Ruiz-Herrera J."/>
            <person name="Shen Y.-Q."/>
            <person name="Zeng Q."/>
            <person name="Galagan J."/>
            <person name="Birren B.W."/>
            <person name="Cuomo C.A."/>
            <person name="Wickes B.L."/>
        </authorList>
    </citation>
    <scope>NUCLEOTIDE SEQUENCE [LARGE SCALE GENOMIC DNA]</scope>
    <source>
        <strain evidence="2">RA 99-880 / ATCC MYA-4621 / FGSC 9543 / NRRL 43880</strain>
    </source>
</reference>
<dbReference type="EMBL" id="CH476736">
    <property type="protein sequence ID" value="EIE83251.1"/>
    <property type="molecule type" value="Genomic_DNA"/>
</dbReference>
<name>I1C471_RHIO9</name>
<evidence type="ECO:0000313" key="2">
    <source>
        <dbReference type="Proteomes" id="UP000009138"/>
    </source>
</evidence>
<dbReference type="RefSeq" id="XP_067518647.1">
    <property type="nucleotide sequence ID" value="XM_067662546.1"/>
</dbReference>
<accession>I1C471</accession>
<sequence>MEFNSSNITRGQAACILLSKEYNEKECLEQIENNPLEMYICHYGDPHHLLLIPTVYVNQHPSHYHQYPSIVESTRSSTVDANKDRSRESTPEHALLYGDRDLIAFLNTVFRCESPDKDDERRKVEDESSTFTYWAKKAMPDFMSVVVKRRRIRDEQIDAIVNQMVIHKANLKTWKEQGCVVIGYARKSTIPHVKDDVRVKNIQNMIDILGDTQDFSDIVINHETGLQLPISASIHPDCIQTLSKTQTRLPCSTAYKFDPDSQRLKPKLAADMDIHPTLAKRFLRLVRQG</sequence>
<dbReference type="VEuPathDB" id="FungiDB:RO3G_07956"/>
<dbReference type="Proteomes" id="UP000009138">
    <property type="component" value="Unassembled WGS sequence"/>
</dbReference>
<dbReference type="InParanoid" id="I1C471"/>
<evidence type="ECO:0000313" key="1">
    <source>
        <dbReference type="EMBL" id="EIE83251.1"/>
    </source>
</evidence>
<organism evidence="1 2">
    <name type="scientific">Rhizopus delemar (strain RA 99-880 / ATCC MYA-4621 / FGSC 9543 / NRRL 43880)</name>
    <name type="common">Mucormycosis agent</name>
    <name type="synonym">Rhizopus arrhizus var. delemar</name>
    <dbReference type="NCBI Taxonomy" id="246409"/>
    <lineage>
        <taxon>Eukaryota</taxon>
        <taxon>Fungi</taxon>
        <taxon>Fungi incertae sedis</taxon>
        <taxon>Mucoromycota</taxon>
        <taxon>Mucoromycotina</taxon>
        <taxon>Mucoromycetes</taxon>
        <taxon>Mucorales</taxon>
        <taxon>Mucorineae</taxon>
        <taxon>Rhizopodaceae</taxon>
        <taxon>Rhizopus</taxon>
    </lineage>
</organism>
<dbReference type="GeneID" id="93614927"/>
<gene>
    <name evidence="1" type="ORF">RO3G_07956</name>
</gene>